<evidence type="ECO:0000313" key="2">
    <source>
        <dbReference type="Proteomes" id="UP000680839"/>
    </source>
</evidence>
<proteinExistence type="predicted"/>
<name>A0A975NES0_9BRAD</name>
<evidence type="ECO:0000313" key="1">
    <source>
        <dbReference type="EMBL" id="QWG13510.1"/>
    </source>
</evidence>
<dbReference type="EMBL" id="CP076134">
    <property type="protein sequence ID" value="QWG13510.1"/>
    <property type="molecule type" value="Genomic_DNA"/>
</dbReference>
<dbReference type="RefSeq" id="WP_215622220.1">
    <property type="nucleotide sequence ID" value="NZ_CP076134.1"/>
</dbReference>
<reference evidence="1" key="1">
    <citation type="submission" date="2021-06" db="EMBL/GenBank/DDBJ databases">
        <title>Bradyrhizobium sp. S2-20-1 Genome sequencing.</title>
        <authorList>
            <person name="Jin L."/>
        </authorList>
    </citation>
    <scope>NUCLEOTIDE SEQUENCE</scope>
    <source>
        <strain evidence="1">S2-20-1</strain>
    </source>
</reference>
<dbReference type="Proteomes" id="UP000680839">
    <property type="component" value="Chromosome"/>
</dbReference>
<gene>
    <name evidence="1" type="ORF">KMZ29_01820</name>
</gene>
<organism evidence="1 2">
    <name type="scientific">Bradyrhizobium sediminis</name>
    <dbReference type="NCBI Taxonomy" id="2840469"/>
    <lineage>
        <taxon>Bacteria</taxon>
        <taxon>Pseudomonadati</taxon>
        <taxon>Pseudomonadota</taxon>
        <taxon>Alphaproteobacteria</taxon>
        <taxon>Hyphomicrobiales</taxon>
        <taxon>Nitrobacteraceae</taxon>
        <taxon>Bradyrhizobium</taxon>
    </lineage>
</organism>
<accession>A0A975NES0</accession>
<protein>
    <submittedName>
        <fullName evidence="1">Uncharacterized protein</fullName>
    </submittedName>
</protein>
<sequence length="208" mass="23072">MMKVPDPRRGVRRFGVAAAAMLVLTVATGQRAEALSLINPGAAPSAKYASDALTTEVKGGHGGGRGGGGFHGGGGGGFRGGGGSFHGGGFRGGGAAIHGGSFRSGGAVFRGGGYSAPHIYRGGGYRYGGAAIVRHHHFAPRRAYWHHRHHIRPRYYGYAPVYYPQRYYYPRRYCRIVWTYYGPRKICRYRPWHHHWRYRGHHRYPIYW</sequence>
<dbReference type="AlphaFoldDB" id="A0A975NES0"/>